<dbReference type="PANTHER" id="PTHR33121">
    <property type="entry name" value="CYCLIC DI-GMP PHOSPHODIESTERASE PDEF"/>
    <property type="match status" value="1"/>
</dbReference>
<name>A0ABW2YGY0_9GAMM</name>
<keyword evidence="3" id="KW-1185">Reference proteome</keyword>
<dbReference type="CDD" id="cd01948">
    <property type="entry name" value="EAL"/>
    <property type="match status" value="1"/>
</dbReference>
<accession>A0ABW2YGY0</accession>
<dbReference type="PROSITE" id="PS50883">
    <property type="entry name" value="EAL"/>
    <property type="match status" value="1"/>
</dbReference>
<dbReference type="InterPro" id="IPR050706">
    <property type="entry name" value="Cyclic-di-GMP_PDE-like"/>
</dbReference>
<dbReference type="EMBL" id="JBHTIF010000026">
    <property type="protein sequence ID" value="MFD0727720.1"/>
    <property type="molecule type" value="Genomic_DNA"/>
</dbReference>
<dbReference type="PANTHER" id="PTHR33121:SF70">
    <property type="entry name" value="SIGNALING PROTEIN YKOW"/>
    <property type="match status" value="1"/>
</dbReference>
<dbReference type="RefSeq" id="WP_386826641.1">
    <property type="nucleotide sequence ID" value="NZ_JBHTIF010000026.1"/>
</dbReference>
<dbReference type="InterPro" id="IPR001633">
    <property type="entry name" value="EAL_dom"/>
</dbReference>
<dbReference type="SUPFAM" id="SSF141868">
    <property type="entry name" value="EAL domain-like"/>
    <property type="match status" value="1"/>
</dbReference>
<comment type="caution">
    <text evidence="2">The sequence shown here is derived from an EMBL/GenBank/DDBJ whole genome shotgun (WGS) entry which is preliminary data.</text>
</comment>
<gene>
    <name evidence="2" type="ORF">ACFQ0E_19170</name>
</gene>
<dbReference type="Pfam" id="PF00563">
    <property type="entry name" value="EAL"/>
    <property type="match status" value="1"/>
</dbReference>
<proteinExistence type="predicted"/>
<dbReference type="SMART" id="SM00052">
    <property type="entry name" value="EAL"/>
    <property type="match status" value="1"/>
</dbReference>
<feature type="domain" description="EAL" evidence="1">
    <location>
        <begin position="5"/>
        <end position="230"/>
    </location>
</feature>
<dbReference type="Gene3D" id="3.20.20.450">
    <property type="entry name" value="EAL domain"/>
    <property type="match status" value="1"/>
</dbReference>
<organism evidence="2 3">
    <name type="scientific">Lysobacter brunescens</name>
    <dbReference type="NCBI Taxonomy" id="262323"/>
    <lineage>
        <taxon>Bacteria</taxon>
        <taxon>Pseudomonadati</taxon>
        <taxon>Pseudomonadota</taxon>
        <taxon>Gammaproteobacteria</taxon>
        <taxon>Lysobacterales</taxon>
        <taxon>Lysobacteraceae</taxon>
        <taxon>Lysobacter</taxon>
    </lineage>
</organism>
<sequence length="230" mass="25952">EAMRLLDLEADLRRAIMHDAFEPHFQPILRLADRQQVGYEALVRWNHEQRGLLTPAEFIGVGEDSALIEQVDWLMYGHVVASMGEYPKDYVSINVSPRHFLSDNFSDRLLRMLDEAGQDPRRLRIEITEVALIEDASRALKVLRDLRGHGIEALLDDFGTGFSALSYLHRFPIQGLKIDRSFVSGLEGETRTESLALVRAILAMALTLGIDTIAEGIETEAQREILVEQG</sequence>
<feature type="non-terminal residue" evidence="2">
    <location>
        <position position="230"/>
    </location>
</feature>
<reference evidence="3" key="1">
    <citation type="journal article" date="2019" name="Int. J. Syst. Evol. Microbiol.">
        <title>The Global Catalogue of Microorganisms (GCM) 10K type strain sequencing project: providing services to taxonomists for standard genome sequencing and annotation.</title>
        <authorList>
            <consortium name="The Broad Institute Genomics Platform"/>
            <consortium name="The Broad Institute Genome Sequencing Center for Infectious Disease"/>
            <person name="Wu L."/>
            <person name="Ma J."/>
        </authorList>
    </citation>
    <scope>NUCLEOTIDE SEQUENCE [LARGE SCALE GENOMIC DNA]</scope>
    <source>
        <strain evidence="3">CCUG 55585</strain>
    </source>
</reference>
<protein>
    <submittedName>
        <fullName evidence="2">EAL domain-containing protein</fullName>
    </submittedName>
</protein>
<evidence type="ECO:0000313" key="2">
    <source>
        <dbReference type="EMBL" id="MFD0727720.1"/>
    </source>
</evidence>
<evidence type="ECO:0000313" key="3">
    <source>
        <dbReference type="Proteomes" id="UP001597110"/>
    </source>
</evidence>
<evidence type="ECO:0000259" key="1">
    <source>
        <dbReference type="PROSITE" id="PS50883"/>
    </source>
</evidence>
<dbReference type="Proteomes" id="UP001597110">
    <property type="component" value="Unassembled WGS sequence"/>
</dbReference>
<dbReference type="InterPro" id="IPR035919">
    <property type="entry name" value="EAL_sf"/>
</dbReference>
<feature type="non-terminal residue" evidence="2">
    <location>
        <position position="1"/>
    </location>
</feature>